<dbReference type="EMBL" id="ML170220">
    <property type="protein sequence ID" value="TDL17501.1"/>
    <property type="molecule type" value="Genomic_DNA"/>
</dbReference>
<dbReference type="Proteomes" id="UP000294933">
    <property type="component" value="Unassembled WGS sequence"/>
</dbReference>
<organism evidence="1 2">
    <name type="scientific">Rickenella mellea</name>
    <dbReference type="NCBI Taxonomy" id="50990"/>
    <lineage>
        <taxon>Eukaryota</taxon>
        <taxon>Fungi</taxon>
        <taxon>Dikarya</taxon>
        <taxon>Basidiomycota</taxon>
        <taxon>Agaricomycotina</taxon>
        <taxon>Agaricomycetes</taxon>
        <taxon>Hymenochaetales</taxon>
        <taxon>Rickenellaceae</taxon>
        <taxon>Rickenella</taxon>
    </lineage>
</organism>
<evidence type="ECO:0000313" key="2">
    <source>
        <dbReference type="Proteomes" id="UP000294933"/>
    </source>
</evidence>
<gene>
    <name evidence="1" type="ORF">BD410DRAFT_794202</name>
</gene>
<protein>
    <recommendedName>
        <fullName evidence="3">RNI-like protein</fullName>
    </recommendedName>
</protein>
<sequence>MWDFMECSLDWEPLVALVSRSNAVLHSLEIHGVNLDSYPRFLATYPNLTHLGIAANLLNPDFNHALIQHSMSSSNEHSRLCPNLTSLRILCDEDTDRALSCIRSIVDIATMKSSVSSNPWTLIVPSHIRTSLNLQPCNRIELLDEELWMAQCAHDLYAEIDWE</sequence>
<reference evidence="1 2" key="1">
    <citation type="submission" date="2018-06" db="EMBL/GenBank/DDBJ databases">
        <title>A transcriptomic atlas of mushroom development highlights an independent origin of complex multicellularity.</title>
        <authorList>
            <consortium name="DOE Joint Genome Institute"/>
            <person name="Krizsan K."/>
            <person name="Almasi E."/>
            <person name="Merenyi Z."/>
            <person name="Sahu N."/>
            <person name="Viragh M."/>
            <person name="Koszo T."/>
            <person name="Mondo S."/>
            <person name="Kiss B."/>
            <person name="Balint B."/>
            <person name="Kues U."/>
            <person name="Barry K."/>
            <person name="Hegedus J.C."/>
            <person name="Henrissat B."/>
            <person name="Johnson J."/>
            <person name="Lipzen A."/>
            <person name="Ohm R."/>
            <person name="Nagy I."/>
            <person name="Pangilinan J."/>
            <person name="Yan J."/>
            <person name="Xiong Y."/>
            <person name="Grigoriev I.V."/>
            <person name="Hibbett D.S."/>
            <person name="Nagy L.G."/>
        </authorList>
    </citation>
    <scope>NUCLEOTIDE SEQUENCE [LARGE SCALE GENOMIC DNA]</scope>
    <source>
        <strain evidence="1 2">SZMC22713</strain>
    </source>
</reference>
<dbReference type="SUPFAM" id="SSF52047">
    <property type="entry name" value="RNI-like"/>
    <property type="match status" value="1"/>
</dbReference>
<evidence type="ECO:0008006" key="3">
    <source>
        <dbReference type="Google" id="ProtNLM"/>
    </source>
</evidence>
<dbReference type="AlphaFoldDB" id="A0A4Y7PR59"/>
<evidence type="ECO:0000313" key="1">
    <source>
        <dbReference type="EMBL" id="TDL17501.1"/>
    </source>
</evidence>
<accession>A0A4Y7PR59</accession>
<dbReference type="VEuPathDB" id="FungiDB:BD410DRAFT_794202"/>
<keyword evidence="2" id="KW-1185">Reference proteome</keyword>
<proteinExistence type="predicted"/>
<name>A0A4Y7PR59_9AGAM</name>